<dbReference type="EMBL" id="ML976999">
    <property type="protein sequence ID" value="KAF1954312.1"/>
    <property type="molecule type" value="Genomic_DNA"/>
</dbReference>
<organism evidence="1 2">
    <name type="scientific">Byssothecium circinans</name>
    <dbReference type="NCBI Taxonomy" id="147558"/>
    <lineage>
        <taxon>Eukaryota</taxon>
        <taxon>Fungi</taxon>
        <taxon>Dikarya</taxon>
        <taxon>Ascomycota</taxon>
        <taxon>Pezizomycotina</taxon>
        <taxon>Dothideomycetes</taxon>
        <taxon>Pleosporomycetidae</taxon>
        <taxon>Pleosporales</taxon>
        <taxon>Massarineae</taxon>
        <taxon>Massarinaceae</taxon>
        <taxon>Byssothecium</taxon>
    </lineage>
</organism>
<keyword evidence="2" id="KW-1185">Reference proteome</keyword>
<reference evidence="1" key="1">
    <citation type="journal article" date="2020" name="Stud. Mycol.">
        <title>101 Dothideomycetes genomes: a test case for predicting lifestyles and emergence of pathogens.</title>
        <authorList>
            <person name="Haridas S."/>
            <person name="Albert R."/>
            <person name="Binder M."/>
            <person name="Bloem J."/>
            <person name="Labutti K."/>
            <person name="Salamov A."/>
            <person name="Andreopoulos B."/>
            <person name="Baker S."/>
            <person name="Barry K."/>
            <person name="Bills G."/>
            <person name="Bluhm B."/>
            <person name="Cannon C."/>
            <person name="Castanera R."/>
            <person name="Culley D."/>
            <person name="Daum C."/>
            <person name="Ezra D."/>
            <person name="Gonzalez J."/>
            <person name="Henrissat B."/>
            <person name="Kuo A."/>
            <person name="Liang C."/>
            <person name="Lipzen A."/>
            <person name="Lutzoni F."/>
            <person name="Magnuson J."/>
            <person name="Mondo S."/>
            <person name="Nolan M."/>
            <person name="Ohm R."/>
            <person name="Pangilinan J."/>
            <person name="Park H.-J."/>
            <person name="Ramirez L."/>
            <person name="Alfaro M."/>
            <person name="Sun H."/>
            <person name="Tritt A."/>
            <person name="Yoshinaga Y."/>
            <person name="Zwiers L.-H."/>
            <person name="Turgeon B."/>
            <person name="Goodwin S."/>
            <person name="Spatafora J."/>
            <person name="Crous P."/>
            <person name="Grigoriev I."/>
        </authorList>
    </citation>
    <scope>NUCLEOTIDE SEQUENCE</scope>
    <source>
        <strain evidence="1">CBS 675.92</strain>
    </source>
</reference>
<sequence>MAERLAISWITSSSLALPPPRSGEMDSRWVGKGGSSSSIHCCVLEGASACGCDAVALVLACLSWPAVVCVLNAFCVSSTFALGFLVRTLGGAAGGVDGVRIGVEVAIGGRHDVRKAARAAVQRELVKRDART</sequence>
<name>A0A6A5TRM0_9PLEO</name>
<dbReference type="AlphaFoldDB" id="A0A6A5TRM0"/>
<dbReference type="Proteomes" id="UP000800035">
    <property type="component" value="Unassembled WGS sequence"/>
</dbReference>
<evidence type="ECO:0000313" key="2">
    <source>
        <dbReference type="Proteomes" id="UP000800035"/>
    </source>
</evidence>
<dbReference type="OrthoDB" id="10439406at2759"/>
<gene>
    <name evidence="1" type="ORF">CC80DRAFT_506347</name>
</gene>
<protein>
    <submittedName>
        <fullName evidence="1">Uncharacterized protein</fullName>
    </submittedName>
</protein>
<evidence type="ECO:0000313" key="1">
    <source>
        <dbReference type="EMBL" id="KAF1954312.1"/>
    </source>
</evidence>
<proteinExistence type="predicted"/>
<accession>A0A6A5TRM0</accession>